<accession>A0ACC0TQS6</accession>
<evidence type="ECO:0000313" key="2">
    <source>
        <dbReference type="Proteomes" id="UP001207468"/>
    </source>
</evidence>
<gene>
    <name evidence="1" type="ORF">F5148DRAFT_1154897</name>
</gene>
<comment type="caution">
    <text evidence="1">The sequence shown here is derived from an EMBL/GenBank/DDBJ whole genome shotgun (WGS) entry which is preliminary data.</text>
</comment>
<organism evidence="1 2">
    <name type="scientific">Russula earlei</name>
    <dbReference type="NCBI Taxonomy" id="71964"/>
    <lineage>
        <taxon>Eukaryota</taxon>
        <taxon>Fungi</taxon>
        <taxon>Dikarya</taxon>
        <taxon>Basidiomycota</taxon>
        <taxon>Agaricomycotina</taxon>
        <taxon>Agaricomycetes</taxon>
        <taxon>Russulales</taxon>
        <taxon>Russulaceae</taxon>
        <taxon>Russula</taxon>
    </lineage>
</organism>
<keyword evidence="2" id="KW-1185">Reference proteome</keyword>
<proteinExistence type="predicted"/>
<evidence type="ECO:0000313" key="1">
    <source>
        <dbReference type="EMBL" id="KAI9433630.1"/>
    </source>
</evidence>
<reference evidence="1" key="1">
    <citation type="submission" date="2021-03" db="EMBL/GenBank/DDBJ databases">
        <title>Evolutionary priming and transition to the ectomycorrhizal habit in an iconic lineage of mushroom-forming fungi: is preadaptation a requirement?</title>
        <authorList>
            <consortium name="DOE Joint Genome Institute"/>
            <person name="Looney B.P."/>
            <person name="Miyauchi S."/>
            <person name="Morin E."/>
            <person name="Drula E."/>
            <person name="Courty P.E."/>
            <person name="Chicoki N."/>
            <person name="Fauchery L."/>
            <person name="Kohler A."/>
            <person name="Kuo A."/>
            <person name="LaButti K."/>
            <person name="Pangilinan J."/>
            <person name="Lipzen A."/>
            <person name="Riley R."/>
            <person name="Andreopoulos W."/>
            <person name="He G."/>
            <person name="Johnson J."/>
            <person name="Barry K.W."/>
            <person name="Grigoriev I.V."/>
            <person name="Nagy L."/>
            <person name="Hibbett D."/>
            <person name="Henrissat B."/>
            <person name="Matheny P.B."/>
            <person name="Labbe J."/>
            <person name="Martin A.F."/>
        </authorList>
    </citation>
    <scope>NUCLEOTIDE SEQUENCE</scope>
    <source>
        <strain evidence="1">BPL698</strain>
    </source>
</reference>
<sequence>MPAISKQMLVNQLRELEEDAILERIVYAEMPPRVEYKVTEYGLSLMPVINDYVTLNDRKQLSFAIMKKAKFIVALSILVFLSPSVVSAQIEVGVSISANIAPPELPVYTQPPCPADGYMWTPGYWAYDGGYYWVPGVWVRPPQIGFLWTPSYWGFVGGIYGWHNGYWGSQVGFYGGVNYGYGYGGSGFGGGRWEGGSFRYNTAVVNVNRTIVHNTYVDRTVIVNGNNRHTSFNGGPGGIAARPNAREQSAMQEHHVAPTSEQASHQQMAGHDKSQFASVNHGRPVTATMNTVGGHRFNQQGHAPNAVAANHPSNTNHQAPQSRPQQHAPQQQQHVQQHTPQQHAPQQQQHAPQQQQHAPAPAQQHHEESHPEPHHG</sequence>
<dbReference type="EMBL" id="JAGFNK010001219">
    <property type="protein sequence ID" value="KAI9433630.1"/>
    <property type="molecule type" value="Genomic_DNA"/>
</dbReference>
<protein>
    <submittedName>
        <fullName evidence="1">HxlR-like helix-turn-helix-domain-containing protein</fullName>
    </submittedName>
</protein>
<name>A0ACC0TQS6_9AGAM</name>
<dbReference type="Proteomes" id="UP001207468">
    <property type="component" value="Unassembled WGS sequence"/>
</dbReference>